<keyword evidence="3" id="KW-1185">Reference proteome</keyword>
<comment type="caution">
    <text evidence="2">The sequence shown here is derived from an EMBL/GenBank/DDBJ whole genome shotgun (WGS) entry which is preliminary data.</text>
</comment>
<name>A0A9P6E2D0_9AGAM</name>
<protein>
    <submittedName>
        <fullName evidence="2">Uncharacterized protein</fullName>
    </submittedName>
</protein>
<evidence type="ECO:0000313" key="2">
    <source>
        <dbReference type="EMBL" id="KAF9520823.1"/>
    </source>
</evidence>
<feature type="region of interest" description="Disordered" evidence="1">
    <location>
        <begin position="704"/>
        <end position="724"/>
    </location>
</feature>
<feature type="region of interest" description="Disordered" evidence="1">
    <location>
        <begin position="1"/>
        <end position="187"/>
    </location>
</feature>
<feature type="region of interest" description="Disordered" evidence="1">
    <location>
        <begin position="615"/>
        <end position="654"/>
    </location>
</feature>
<feature type="compositionally biased region" description="Low complexity" evidence="1">
    <location>
        <begin position="1"/>
        <end position="11"/>
    </location>
</feature>
<dbReference type="EMBL" id="MU128910">
    <property type="protein sequence ID" value="KAF9520823.1"/>
    <property type="molecule type" value="Genomic_DNA"/>
</dbReference>
<accession>A0A9P6E2D0</accession>
<gene>
    <name evidence="2" type="ORF">BS47DRAFT_1357215</name>
</gene>
<feature type="compositionally biased region" description="Low complexity" evidence="1">
    <location>
        <begin position="22"/>
        <end position="32"/>
    </location>
</feature>
<dbReference type="AlphaFoldDB" id="A0A9P6E2D0"/>
<sequence length="724" mass="78705">MSSRTTRSTTTKLATGNKRTKTTTSRSSTSTTLKGAKAPSKPTNATSTHTNGSQQRGLNLTNELEGGLGDGVLPHVPSKASQKSGPSREDNNSGSEHPPRHATNKFSARPVVEVPHSRHAAAPVSSSSTRAQVPPVDPFLPTSPPSNSFKPPSSPLPGPSDPFDSTTEGTAVRGAEDQDLEEEENCGDASDVIHRSGQFSIDQIKWAHAKCEEFFAELDAKAKEWNQSLESVWHIALAVSPSKTSQNGNAWNAFQALYKKDHPNTDPSVSAQDYMVNMVQPAYAQLIKSFGGEESPEWATEAVRLIAEHESAKVGATKLVAQSGGDIAQIMANQKDKWTHDMQWLATMDIHTMFLMVTGNAASPAVHAQNKCCLGSKEMAAWYNSNFTMSTQLVNIYRFILSCHSRYAELDQFNEEQGKRKHDEDLSTTYKTRTAIKDTLIGLFSPFVKMTKFPWTNLAKVLVQNKLIISNFVLNDEFLNFGMSLSDLHTTDQYKTLYYALEEYSPEKKIVITKVDNCPVGEAEDVALITDRHGEVILSLAAAQDYTAWHGAGETGGGEGSKGVKQSGMDTGLDDRRGNKTTVGKRKKAAVKSVALIWDESEDTDSVDNLLSFGSRAAPHDSSNSSSIPRSHSSLHNQQQLPNQPHPKPCFTSSLSVTTALPPVLNGLGHLENVNIDLGSGFLDQWTEEELDVVAGQIGYQGFGDSSSMNLNGQPTYSGEQPGY</sequence>
<dbReference type="Proteomes" id="UP000886523">
    <property type="component" value="Unassembled WGS sequence"/>
</dbReference>
<feature type="region of interest" description="Disordered" evidence="1">
    <location>
        <begin position="552"/>
        <end position="585"/>
    </location>
</feature>
<feature type="compositionally biased region" description="Pro residues" evidence="1">
    <location>
        <begin position="135"/>
        <end position="144"/>
    </location>
</feature>
<feature type="compositionally biased region" description="Low complexity" evidence="1">
    <location>
        <begin position="615"/>
        <end position="643"/>
    </location>
</feature>
<organism evidence="2 3">
    <name type="scientific">Hydnum rufescens UP504</name>
    <dbReference type="NCBI Taxonomy" id="1448309"/>
    <lineage>
        <taxon>Eukaryota</taxon>
        <taxon>Fungi</taxon>
        <taxon>Dikarya</taxon>
        <taxon>Basidiomycota</taxon>
        <taxon>Agaricomycotina</taxon>
        <taxon>Agaricomycetes</taxon>
        <taxon>Cantharellales</taxon>
        <taxon>Hydnaceae</taxon>
        <taxon>Hydnum</taxon>
    </lineage>
</organism>
<evidence type="ECO:0000256" key="1">
    <source>
        <dbReference type="SAM" id="MobiDB-lite"/>
    </source>
</evidence>
<reference evidence="2" key="1">
    <citation type="journal article" date="2020" name="Nat. Commun.">
        <title>Large-scale genome sequencing of mycorrhizal fungi provides insights into the early evolution of symbiotic traits.</title>
        <authorList>
            <person name="Miyauchi S."/>
            <person name="Kiss E."/>
            <person name="Kuo A."/>
            <person name="Drula E."/>
            <person name="Kohler A."/>
            <person name="Sanchez-Garcia M."/>
            <person name="Morin E."/>
            <person name="Andreopoulos B."/>
            <person name="Barry K.W."/>
            <person name="Bonito G."/>
            <person name="Buee M."/>
            <person name="Carver A."/>
            <person name="Chen C."/>
            <person name="Cichocki N."/>
            <person name="Clum A."/>
            <person name="Culley D."/>
            <person name="Crous P.W."/>
            <person name="Fauchery L."/>
            <person name="Girlanda M."/>
            <person name="Hayes R.D."/>
            <person name="Keri Z."/>
            <person name="LaButti K."/>
            <person name="Lipzen A."/>
            <person name="Lombard V."/>
            <person name="Magnuson J."/>
            <person name="Maillard F."/>
            <person name="Murat C."/>
            <person name="Nolan M."/>
            <person name="Ohm R.A."/>
            <person name="Pangilinan J."/>
            <person name="Pereira M.F."/>
            <person name="Perotto S."/>
            <person name="Peter M."/>
            <person name="Pfister S."/>
            <person name="Riley R."/>
            <person name="Sitrit Y."/>
            <person name="Stielow J.B."/>
            <person name="Szollosi G."/>
            <person name="Zifcakova L."/>
            <person name="Stursova M."/>
            <person name="Spatafora J.W."/>
            <person name="Tedersoo L."/>
            <person name="Vaario L.M."/>
            <person name="Yamada A."/>
            <person name="Yan M."/>
            <person name="Wang P."/>
            <person name="Xu J."/>
            <person name="Bruns T."/>
            <person name="Baldrian P."/>
            <person name="Vilgalys R."/>
            <person name="Dunand C."/>
            <person name="Henrissat B."/>
            <person name="Grigoriev I.V."/>
            <person name="Hibbett D."/>
            <person name="Nagy L.G."/>
            <person name="Martin F.M."/>
        </authorList>
    </citation>
    <scope>NUCLEOTIDE SEQUENCE</scope>
    <source>
        <strain evidence="2">UP504</strain>
    </source>
</reference>
<feature type="compositionally biased region" description="Acidic residues" evidence="1">
    <location>
        <begin position="177"/>
        <end position="186"/>
    </location>
</feature>
<feature type="compositionally biased region" description="Polar residues" evidence="1">
    <location>
        <begin position="41"/>
        <end position="56"/>
    </location>
</feature>
<evidence type="ECO:0000313" key="3">
    <source>
        <dbReference type="Proteomes" id="UP000886523"/>
    </source>
</evidence>
<proteinExistence type="predicted"/>